<dbReference type="Pfam" id="PF00378">
    <property type="entry name" value="ECH_1"/>
    <property type="match status" value="1"/>
</dbReference>
<dbReference type="FunFam" id="3.90.226.10:FF:000009">
    <property type="entry name" value="Carnitinyl-CoA dehydratase"/>
    <property type="match status" value="1"/>
</dbReference>
<evidence type="ECO:0000313" key="5">
    <source>
        <dbReference type="EMBL" id="GGE45550.1"/>
    </source>
</evidence>
<organism evidence="5 6">
    <name type="scientific">Agaricicola taiwanensis</name>
    <dbReference type="NCBI Taxonomy" id="591372"/>
    <lineage>
        <taxon>Bacteria</taxon>
        <taxon>Pseudomonadati</taxon>
        <taxon>Pseudomonadota</taxon>
        <taxon>Alphaproteobacteria</taxon>
        <taxon>Rhodobacterales</taxon>
        <taxon>Paracoccaceae</taxon>
        <taxon>Agaricicola</taxon>
    </lineage>
</organism>
<reference evidence="5" key="1">
    <citation type="journal article" date="2014" name="Int. J. Syst. Evol. Microbiol.">
        <title>Complete genome sequence of Corynebacterium casei LMG S-19264T (=DSM 44701T), isolated from a smear-ripened cheese.</title>
        <authorList>
            <consortium name="US DOE Joint Genome Institute (JGI-PGF)"/>
            <person name="Walter F."/>
            <person name="Albersmeier A."/>
            <person name="Kalinowski J."/>
            <person name="Ruckert C."/>
        </authorList>
    </citation>
    <scope>NUCLEOTIDE SEQUENCE</scope>
    <source>
        <strain evidence="5">CCM 7684</strain>
    </source>
</reference>
<evidence type="ECO:0000256" key="1">
    <source>
        <dbReference type="ARBA" id="ARBA00005254"/>
    </source>
</evidence>
<reference evidence="5" key="2">
    <citation type="submission" date="2020-09" db="EMBL/GenBank/DDBJ databases">
        <authorList>
            <person name="Sun Q."/>
            <person name="Sedlacek I."/>
        </authorList>
    </citation>
    <scope>NUCLEOTIDE SEQUENCE</scope>
    <source>
        <strain evidence="5">CCM 7684</strain>
    </source>
</reference>
<proteinExistence type="inferred from homology"/>
<evidence type="ECO:0000313" key="6">
    <source>
        <dbReference type="Proteomes" id="UP000602745"/>
    </source>
</evidence>
<dbReference type="GO" id="GO:0006635">
    <property type="term" value="P:fatty acid beta-oxidation"/>
    <property type="evidence" value="ECO:0007669"/>
    <property type="project" value="TreeGrafter"/>
</dbReference>
<evidence type="ECO:0000256" key="2">
    <source>
        <dbReference type="ARBA" id="ARBA00023098"/>
    </source>
</evidence>
<dbReference type="PANTHER" id="PTHR11941">
    <property type="entry name" value="ENOYL-COA HYDRATASE-RELATED"/>
    <property type="match status" value="1"/>
</dbReference>
<dbReference type="RefSeq" id="WP_188409907.1">
    <property type="nucleotide sequence ID" value="NZ_BMCP01000002.1"/>
</dbReference>
<dbReference type="SUPFAM" id="SSF52096">
    <property type="entry name" value="ClpP/crotonase"/>
    <property type="match status" value="1"/>
</dbReference>
<dbReference type="EMBL" id="BMCP01000002">
    <property type="protein sequence ID" value="GGE45550.1"/>
    <property type="molecule type" value="Genomic_DNA"/>
</dbReference>
<keyword evidence="2" id="KW-0443">Lipid metabolism</keyword>
<dbReference type="Gene3D" id="3.90.226.10">
    <property type="entry name" value="2-enoyl-CoA Hydratase, Chain A, domain 1"/>
    <property type="match status" value="1"/>
</dbReference>
<dbReference type="AlphaFoldDB" id="A0A8J2YIF5"/>
<evidence type="ECO:0000256" key="4">
    <source>
        <dbReference type="RuleBase" id="RU003707"/>
    </source>
</evidence>
<dbReference type="Gene3D" id="1.10.12.10">
    <property type="entry name" value="Lyase 2-enoyl-coa Hydratase, Chain A, domain 2"/>
    <property type="match status" value="1"/>
</dbReference>
<dbReference type="PROSITE" id="PS00166">
    <property type="entry name" value="ENOYL_COA_HYDRATASE"/>
    <property type="match status" value="1"/>
</dbReference>
<dbReference type="GO" id="GO:0016836">
    <property type="term" value="F:hydro-lyase activity"/>
    <property type="evidence" value="ECO:0007669"/>
    <property type="project" value="UniProtKB-ARBA"/>
</dbReference>
<name>A0A8J2YIF5_9RHOB</name>
<dbReference type="CDD" id="cd06558">
    <property type="entry name" value="crotonase-like"/>
    <property type="match status" value="1"/>
</dbReference>
<dbReference type="Proteomes" id="UP000602745">
    <property type="component" value="Unassembled WGS sequence"/>
</dbReference>
<accession>A0A8J2YIF5</accession>
<evidence type="ECO:0000256" key="3">
    <source>
        <dbReference type="ARBA" id="ARBA00023239"/>
    </source>
</evidence>
<sequence>MSTGIIIEHLDSQIVRLTLDRPERMNALGSEMTQALIAAVEELAGTDTRVLLITGEGRSFCAGADLKERKGMDHDQRIAHNRAINGAINAVAALPFVTVAVVNGAALGGGCELMLACDMRLAAASATMGLTESRIGAFPGAGGTQRLPRLIGAAPALEMMFTADPVSAERAERLGLVNEVVAPERLQERSLELARHLASRSPAAQRAIKRLVYGGVELPLAEGLAKERAELSAIFSSADYAEGLAAFAEKRSPRFS</sequence>
<dbReference type="InterPro" id="IPR018376">
    <property type="entry name" value="Enoyl-CoA_hyd/isom_CS"/>
</dbReference>
<dbReference type="InterPro" id="IPR029045">
    <property type="entry name" value="ClpP/crotonase-like_dom_sf"/>
</dbReference>
<comment type="caution">
    <text evidence="5">The sequence shown here is derived from an EMBL/GenBank/DDBJ whole genome shotgun (WGS) entry which is preliminary data.</text>
</comment>
<dbReference type="InterPro" id="IPR014748">
    <property type="entry name" value="Enoyl-CoA_hydra_C"/>
</dbReference>
<dbReference type="InterPro" id="IPR001753">
    <property type="entry name" value="Enoyl-CoA_hydra/iso"/>
</dbReference>
<comment type="similarity">
    <text evidence="1 4">Belongs to the enoyl-CoA hydratase/isomerase family.</text>
</comment>
<dbReference type="PANTHER" id="PTHR11941:SF169">
    <property type="entry name" value="(7AS)-7A-METHYL-1,5-DIOXO-2,3,5,6,7,7A-HEXAHYDRO-1H-INDENE-CARBOXYL-COA HYDROLASE"/>
    <property type="match status" value="1"/>
</dbReference>
<keyword evidence="3" id="KW-0456">Lyase</keyword>
<gene>
    <name evidence="5" type="primary">crt</name>
    <name evidence="5" type="ORF">GCM10007276_23470</name>
</gene>
<protein>
    <submittedName>
        <fullName evidence="5">Enoyl-CoA hydratase</fullName>
    </submittedName>
</protein>
<dbReference type="FunFam" id="1.10.12.10:FF:000001">
    <property type="entry name" value="Probable enoyl-CoA hydratase, mitochondrial"/>
    <property type="match status" value="1"/>
</dbReference>
<keyword evidence="6" id="KW-1185">Reference proteome</keyword>